<dbReference type="SUPFAM" id="SSF57625">
    <property type="entry name" value="Invertebrate chitin-binding proteins"/>
    <property type="match status" value="1"/>
</dbReference>
<feature type="chain" id="PRO_5004578938" description="Chitin-binding type-2 domain-containing protein" evidence="1">
    <location>
        <begin position="22"/>
        <end position="93"/>
    </location>
</feature>
<keyword evidence="1" id="KW-0732">Signal</keyword>
<dbReference type="Gene3D" id="2.170.140.10">
    <property type="entry name" value="Chitin binding domain"/>
    <property type="match status" value="1"/>
</dbReference>
<dbReference type="GO" id="GO:0008061">
    <property type="term" value="F:chitin binding"/>
    <property type="evidence" value="ECO:0007669"/>
    <property type="project" value="InterPro"/>
</dbReference>
<dbReference type="PhylomeDB" id="T1IX88"/>
<proteinExistence type="predicted"/>
<dbReference type="InterPro" id="IPR036508">
    <property type="entry name" value="Chitin-bd_dom_sf"/>
</dbReference>
<feature type="signal peptide" evidence="1">
    <location>
        <begin position="1"/>
        <end position="21"/>
    </location>
</feature>
<name>T1IX88_STRMM</name>
<dbReference type="Pfam" id="PF01607">
    <property type="entry name" value="CBM_14"/>
    <property type="match status" value="1"/>
</dbReference>
<evidence type="ECO:0000313" key="4">
    <source>
        <dbReference type="Proteomes" id="UP000014500"/>
    </source>
</evidence>
<dbReference type="PROSITE" id="PS50940">
    <property type="entry name" value="CHIT_BIND_II"/>
    <property type="match status" value="1"/>
</dbReference>
<reference evidence="3" key="2">
    <citation type="submission" date="2015-02" db="UniProtKB">
        <authorList>
            <consortium name="EnsemblMetazoa"/>
        </authorList>
    </citation>
    <scope>IDENTIFICATION</scope>
</reference>
<accession>T1IX88</accession>
<evidence type="ECO:0000256" key="1">
    <source>
        <dbReference type="SAM" id="SignalP"/>
    </source>
</evidence>
<sequence>MKPKATIALFVLCVLAVCCWSLEPQKRPWHPVGDCTREGEYLVDSKDCAVFYLCFVETQYKDQLVCPHNLVFNSKFNVCDFAANVKCDNGVRP</sequence>
<reference evidence="4" key="1">
    <citation type="submission" date="2011-05" db="EMBL/GenBank/DDBJ databases">
        <authorList>
            <person name="Richards S.R."/>
            <person name="Qu J."/>
            <person name="Jiang H."/>
            <person name="Jhangiani S.N."/>
            <person name="Agravi P."/>
            <person name="Goodspeed R."/>
            <person name="Gross S."/>
            <person name="Mandapat C."/>
            <person name="Jackson L."/>
            <person name="Mathew T."/>
            <person name="Pu L."/>
            <person name="Thornton R."/>
            <person name="Saada N."/>
            <person name="Wilczek-Boney K.B."/>
            <person name="Lee S."/>
            <person name="Kovar C."/>
            <person name="Wu Y."/>
            <person name="Scherer S.E."/>
            <person name="Worley K.C."/>
            <person name="Muzny D.M."/>
            <person name="Gibbs R."/>
        </authorList>
    </citation>
    <scope>NUCLEOTIDE SEQUENCE</scope>
    <source>
        <strain evidence="4">Brora</strain>
    </source>
</reference>
<evidence type="ECO:0000313" key="3">
    <source>
        <dbReference type="EnsemblMetazoa" id="SMAR005819-PA"/>
    </source>
</evidence>
<protein>
    <recommendedName>
        <fullName evidence="2">Chitin-binding type-2 domain-containing protein</fullName>
    </recommendedName>
</protein>
<dbReference type="SMART" id="SM00494">
    <property type="entry name" value="ChtBD2"/>
    <property type="match status" value="1"/>
</dbReference>
<organism evidence="3 4">
    <name type="scientific">Strigamia maritima</name>
    <name type="common">European centipede</name>
    <name type="synonym">Geophilus maritimus</name>
    <dbReference type="NCBI Taxonomy" id="126957"/>
    <lineage>
        <taxon>Eukaryota</taxon>
        <taxon>Metazoa</taxon>
        <taxon>Ecdysozoa</taxon>
        <taxon>Arthropoda</taxon>
        <taxon>Myriapoda</taxon>
        <taxon>Chilopoda</taxon>
        <taxon>Pleurostigmophora</taxon>
        <taxon>Geophilomorpha</taxon>
        <taxon>Linotaeniidae</taxon>
        <taxon>Strigamia</taxon>
    </lineage>
</organism>
<keyword evidence="4" id="KW-1185">Reference proteome</keyword>
<feature type="domain" description="Chitin-binding type-2" evidence="2">
    <location>
        <begin position="32"/>
        <end position="89"/>
    </location>
</feature>
<evidence type="ECO:0000259" key="2">
    <source>
        <dbReference type="PROSITE" id="PS50940"/>
    </source>
</evidence>
<dbReference type="HOGENOM" id="CLU_2402465_0_0_1"/>
<dbReference type="AlphaFoldDB" id="T1IX88"/>
<dbReference type="InterPro" id="IPR002557">
    <property type="entry name" value="Chitin-bd_dom"/>
</dbReference>
<dbReference type="EnsemblMetazoa" id="SMAR005819-RA">
    <property type="protein sequence ID" value="SMAR005819-PA"/>
    <property type="gene ID" value="SMAR005819"/>
</dbReference>
<dbReference type="GO" id="GO:0005576">
    <property type="term" value="C:extracellular region"/>
    <property type="evidence" value="ECO:0007669"/>
    <property type="project" value="InterPro"/>
</dbReference>
<dbReference type="EMBL" id="JH431644">
    <property type="status" value="NOT_ANNOTATED_CDS"/>
    <property type="molecule type" value="Genomic_DNA"/>
</dbReference>
<dbReference type="Proteomes" id="UP000014500">
    <property type="component" value="Unassembled WGS sequence"/>
</dbReference>